<dbReference type="OrthoDB" id="4466217at2759"/>
<dbReference type="InterPro" id="IPR036770">
    <property type="entry name" value="Ankyrin_rpt-contain_sf"/>
</dbReference>
<dbReference type="RefSeq" id="XP_040673991.1">
    <property type="nucleotide sequence ID" value="XM_040818617.1"/>
</dbReference>
<reference evidence="2" key="1">
    <citation type="journal article" date="2017" name="Genome Biol.">
        <title>Comparative genomics reveals high biological diversity and specific adaptations in the industrially and medically important fungal genus Aspergillus.</title>
        <authorList>
            <person name="de Vries R.P."/>
            <person name="Riley R."/>
            <person name="Wiebenga A."/>
            <person name="Aguilar-Osorio G."/>
            <person name="Amillis S."/>
            <person name="Uchima C.A."/>
            <person name="Anderluh G."/>
            <person name="Asadollahi M."/>
            <person name="Askin M."/>
            <person name="Barry K."/>
            <person name="Battaglia E."/>
            <person name="Bayram O."/>
            <person name="Benocci T."/>
            <person name="Braus-Stromeyer S.A."/>
            <person name="Caldana C."/>
            <person name="Canovas D."/>
            <person name="Cerqueira G.C."/>
            <person name="Chen F."/>
            <person name="Chen W."/>
            <person name="Choi C."/>
            <person name="Clum A."/>
            <person name="Dos Santos R.A."/>
            <person name="Damasio A.R."/>
            <person name="Diallinas G."/>
            <person name="Emri T."/>
            <person name="Fekete E."/>
            <person name="Flipphi M."/>
            <person name="Freyberg S."/>
            <person name="Gallo A."/>
            <person name="Gournas C."/>
            <person name="Habgood R."/>
            <person name="Hainaut M."/>
            <person name="Harispe M.L."/>
            <person name="Henrissat B."/>
            <person name="Hilden K.S."/>
            <person name="Hope R."/>
            <person name="Hossain A."/>
            <person name="Karabika E."/>
            <person name="Karaffa L."/>
            <person name="Karanyi Z."/>
            <person name="Krasevec N."/>
            <person name="Kuo A."/>
            <person name="Kusch H."/>
            <person name="LaButti K."/>
            <person name="Lagendijk E.L."/>
            <person name="Lapidus A."/>
            <person name="Levasseur A."/>
            <person name="Lindquist E."/>
            <person name="Lipzen A."/>
            <person name="Logrieco A.F."/>
            <person name="MacCabe A."/>
            <person name="Maekelae M.R."/>
            <person name="Malavazi I."/>
            <person name="Melin P."/>
            <person name="Meyer V."/>
            <person name="Mielnichuk N."/>
            <person name="Miskei M."/>
            <person name="Molnar A.P."/>
            <person name="Mule G."/>
            <person name="Ngan C.Y."/>
            <person name="Orejas M."/>
            <person name="Orosz E."/>
            <person name="Ouedraogo J.P."/>
            <person name="Overkamp K.M."/>
            <person name="Park H.-S."/>
            <person name="Perrone G."/>
            <person name="Piumi F."/>
            <person name="Punt P.J."/>
            <person name="Ram A.F."/>
            <person name="Ramon A."/>
            <person name="Rauscher S."/>
            <person name="Record E."/>
            <person name="Riano-Pachon D.M."/>
            <person name="Robert V."/>
            <person name="Roehrig J."/>
            <person name="Ruller R."/>
            <person name="Salamov A."/>
            <person name="Salih N.S."/>
            <person name="Samson R.A."/>
            <person name="Sandor E."/>
            <person name="Sanguinetti M."/>
            <person name="Schuetze T."/>
            <person name="Sepcic K."/>
            <person name="Shelest E."/>
            <person name="Sherlock G."/>
            <person name="Sophianopoulou V."/>
            <person name="Squina F.M."/>
            <person name="Sun H."/>
            <person name="Susca A."/>
            <person name="Todd R.B."/>
            <person name="Tsang A."/>
            <person name="Unkles S.E."/>
            <person name="van de Wiele N."/>
            <person name="van Rossen-Uffink D."/>
            <person name="Oliveira J.V."/>
            <person name="Vesth T.C."/>
            <person name="Visser J."/>
            <person name="Yu J.-H."/>
            <person name="Zhou M."/>
            <person name="Andersen M.R."/>
            <person name="Archer D.B."/>
            <person name="Baker S.E."/>
            <person name="Benoit I."/>
            <person name="Brakhage A.A."/>
            <person name="Braus G.H."/>
            <person name="Fischer R."/>
            <person name="Frisvad J.C."/>
            <person name="Goldman G.H."/>
            <person name="Houbraken J."/>
            <person name="Oakley B."/>
            <person name="Pocsi I."/>
            <person name="Scazzocchio C."/>
            <person name="Seiboth B."/>
            <person name="vanKuyk P.A."/>
            <person name="Wortman J."/>
            <person name="Dyer P.S."/>
            <person name="Grigoriev I.V."/>
        </authorList>
    </citation>
    <scope>NUCLEOTIDE SEQUENCE [LARGE SCALE GENOMIC DNA]</scope>
    <source>
        <strain evidence="2">CBS 583.65</strain>
    </source>
</reference>
<evidence type="ECO:0000313" key="1">
    <source>
        <dbReference type="EMBL" id="OJJ08229.1"/>
    </source>
</evidence>
<proteinExistence type="predicted"/>
<protein>
    <submittedName>
        <fullName evidence="1">Uncharacterized protein</fullName>
    </submittedName>
</protein>
<accession>A0A1L9Q3A2</accession>
<gene>
    <name evidence="1" type="ORF">ASPVEDRAFT_89459</name>
</gene>
<name>A0A1L9Q3A2_ASPVE</name>
<dbReference type="Gene3D" id="1.25.40.20">
    <property type="entry name" value="Ankyrin repeat-containing domain"/>
    <property type="match status" value="1"/>
</dbReference>
<organism evidence="1 2">
    <name type="scientific">Aspergillus versicolor CBS 583.65</name>
    <dbReference type="NCBI Taxonomy" id="1036611"/>
    <lineage>
        <taxon>Eukaryota</taxon>
        <taxon>Fungi</taxon>
        <taxon>Dikarya</taxon>
        <taxon>Ascomycota</taxon>
        <taxon>Pezizomycotina</taxon>
        <taxon>Eurotiomycetes</taxon>
        <taxon>Eurotiomycetidae</taxon>
        <taxon>Eurotiales</taxon>
        <taxon>Aspergillaceae</taxon>
        <taxon>Aspergillus</taxon>
        <taxon>Aspergillus subgen. Nidulantes</taxon>
    </lineage>
</organism>
<keyword evidence="2" id="KW-1185">Reference proteome</keyword>
<evidence type="ECO:0000313" key="2">
    <source>
        <dbReference type="Proteomes" id="UP000184073"/>
    </source>
</evidence>
<dbReference type="Proteomes" id="UP000184073">
    <property type="component" value="Unassembled WGS sequence"/>
</dbReference>
<dbReference type="GeneID" id="63734128"/>
<dbReference type="VEuPathDB" id="FungiDB:ASPVEDRAFT_89459"/>
<dbReference type="AlphaFoldDB" id="A0A1L9Q3A2"/>
<sequence>MAGARILMPLLGTNPDLTTLLVFDCLLANFDYDTLLTFIDAFPAFLCIIHEWGLGYPGPWQDQIFQCTHHREVIDFHSQRQGVSDVSLSIDPTTRDINLSDSEFPITHWVQTNRLEFLRRLHAEGFWEPLGWTLDGYSYFKLALDHNAVDVIAYIARRAEGNTTFYTSEATVPAVTGLPQIMRTTHLDIALEAGLGNTFWSWWASIQPRPDAKLLLNRTSRRLLCEISTYEQAQDLYNKHNIDISSSIRRIGNLVPPGYPFPDGPGTPWHLAVRNPNIDFIDFLLNRIPAQIDWLQGETRSPLVQALEEGKHEHFERLLCCTADPRVATTRILLTIPHWNDRWFISLQPWIRYPIPEGQGSALHTIVEGLNAGLERIEHDKEGKTPTTRQKGNLKKQKIKRAERLIAHVRHGNVYGQPSLGLTDRSGRTAHELAEMYGLHWIYSSLNPRPKRLR</sequence>
<dbReference type="EMBL" id="KV878139">
    <property type="protein sequence ID" value="OJJ08229.1"/>
    <property type="molecule type" value="Genomic_DNA"/>
</dbReference>
<dbReference type="SUPFAM" id="SSF48403">
    <property type="entry name" value="Ankyrin repeat"/>
    <property type="match status" value="1"/>
</dbReference>